<feature type="region of interest" description="Disordered" evidence="1">
    <location>
        <begin position="40"/>
        <end position="96"/>
    </location>
</feature>
<organism evidence="2 3">
    <name type="scientific">Natronobacterium gregoryi (strain ATCC 43098 / DSM 3393 / CCM 3738 / CIP 104747 / IAM 13177 / JCM 8860 / NBRC 102187 / NCIMB 2189 / SP2)</name>
    <dbReference type="NCBI Taxonomy" id="797304"/>
    <lineage>
        <taxon>Archaea</taxon>
        <taxon>Methanobacteriati</taxon>
        <taxon>Methanobacteriota</taxon>
        <taxon>Stenosarchaea group</taxon>
        <taxon>Halobacteria</taxon>
        <taxon>Halobacteriales</taxon>
        <taxon>Natrialbaceae</taxon>
        <taxon>Natronobacterium</taxon>
    </lineage>
</organism>
<name>L9YED8_NATGS</name>
<evidence type="ECO:0000313" key="2">
    <source>
        <dbReference type="EMBL" id="ELY72445.1"/>
    </source>
</evidence>
<evidence type="ECO:0000313" key="3">
    <source>
        <dbReference type="Proteomes" id="UP000011613"/>
    </source>
</evidence>
<protein>
    <submittedName>
        <fullName evidence="2">Nucleic acid-binding protein</fullName>
    </submittedName>
</protein>
<dbReference type="Proteomes" id="UP000011613">
    <property type="component" value="Unassembled WGS sequence"/>
</dbReference>
<reference evidence="2 3" key="1">
    <citation type="journal article" date="2014" name="PLoS Genet.">
        <title>Phylogenetically driven sequencing of extremely halophilic archaea reveals strategies for static and dynamic osmo-response.</title>
        <authorList>
            <person name="Becker E.A."/>
            <person name="Seitzer P.M."/>
            <person name="Tritt A."/>
            <person name="Larsen D."/>
            <person name="Krusor M."/>
            <person name="Yao A.I."/>
            <person name="Wu D."/>
            <person name="Madern D."/>
            <person name="Eisen J.A."/>
            <person name="Darling A.E."/>
            <person name="Facciotti M.T."/>
        </authorList>
    </citation>
    <scope>NUCLEOTIDE SEQUENCE [LARGE SCALE GENOMIC DNA]</scope>
    <source>
        <strain evidence="2 3">SP2</strain>
    </source>
</reference>
<comment type="caution">
    <text evidence="2">The sequence shown here is derived from an EMBL/GenBank/DDBJ whole genome shotgun (WGS) entry which is preliminary data.</text>
</comment>
<dbReference type="AlphaFoldDB" id="L9YED8"/>
<proteinExistence type="predicted"/>
<gene>
    <name evidence="2" type="ORF">C490_03838</name>
</gene>
<evidence type="ECO:0000256" key="1">
    <source>
        <dbReference type="SAM" id="MobiDB-lite"/>
    </source>
</evidence>
<sequence>MFDGRLTAIGRAIGIGETIVGATALVHEESVLTRTVAHFERTTDSTASRTTRPRHWDRVPEQPENSTLKGEHAKRAGNATVPRVSRQRALRGHLQAQPDGCRHDFVVQRALRGRHQRWVSALDDEADGRLPLELHAS</sequence>
<dbReference type="EMBL" id="AOIC01000026">
    <property type="protein sequence ID" value="ELY72445.1"/>
    <property type="molecule type" value="Genomic_DNA"/>
</dbReference>
<accession>L9YED8</accession>